<organism evidence="3 4">
    <name type="scientific">Mucilaginibacter rubeus</name>
    <dbReference type="NCBI Taxonomy" id="2027860"/>
    <lineage>
        <taxon>Bacteria</taxon>
        <taxon>Pseudomonadati</taxon>
        <taxon>Bacteroidota</taxon>
        <taxon>Sphingobacteriia</taxon>
        <taxon>Sphingobacteriales</taxon>
        <taxon>Sphingobacteriaceae</taxon>
        <taxon>Mucilaginibacter</taxon>
    </lineage>
</organism>
<reference evidence="3" key="1">
    <citation type="submission" date="2019-08" db="EMBL/GenBank/DDBJ databases">
        <title>Comparative genome analysis confer to the adaptation heavy metal polluted environment.</title>
        <authorList>
            <person name="Li Y."/>
        </authorList>
    </citation>
    <scope>NUCLEOTIDE SEQUENCE [LARGE SCALE GENOMIC DNA]</scope>
    <source>
        <strain evidence="3">P1</strain>
    </source>
</reference>
<feature type="chain" id="PRO_5022843033" evidence="1">
    <location>
        <begin position="21"/>
        <end position="328"/>
    </location>
</feature>
<evidence type="ECO:0000259" key="2">
    <source>
        <dbReference type="PROSITE" id="PS50213"/>
    </source>
</evidence>
<accession>A0A5C1IC94</accession>
<dbReference type="Gene3D" id="2.30.180.10">
    <property type="entry name" value="FAS1 domain"/>
    <property type="match status" value="2"/>
</dbReference>
<dbReference type="KEGG" id="mrub:DEO27_031065"/>
<feature type="domain" description="FAS1" evidence="2">
    <location>
        <begin position="31"/>
        <end position="168"/>
    </location>
</feature>
<dbReference type="SUPFAM" id="SSF82153">
    <property type="entry name" value="FAS1 domain"/>
    <property type="match status" value="2"/>
</dbReference>
<dbReference type="RefSeq" id="WP_112573221.1">
    <property type="nucleotide sequence ID" value="NZ_CP043450.1"/>
</dbReference>
<dbReference type="InterPro" id="IPR050904">
    <property type="entry name" value="Adhesion/Biosynth-related"/>
</dbReference>
<dbReference type="SMART" id="SM00554">
    <property type="entry name" value="FAS1"/>
    <property type="match status" value="2"/>
</dbReference>
<dbReference type="OrthoDB" id="1144324at2"/>
<keyword evidence="1" id="KW-0732">Signal</keyword>
<dbReference type="AlphaFoldDB" id="A0A5C1IC94"/>
<dbReference type="Proteomes" id="UP000251402">
    <property type="component" value="Chromosome"/>
</dbReference>
<feature type="signal peptide" evidence="1">
    <location>
        <begin position="1"/>
        <end position="20"/>
    </location>
</feature>
<protein>
    <submittedName>
        <fullName evidence="3">Fasciclin domain-containing protein</fullName>
    </submittedName>
</protein>
<keyword evidence="4" id="KW-1185">Reference proteome</keyword>
<dbReference type="InterPro" id="IPR000782">
    <property type="entry name" value="FAS1_domain"/>
</dbReference>
<dbReference type="PANTHER" id="PTHR10900:SF77">
    <property type="entry name" value="FI19380P1"/>
    <property type="match status" value="1"/>
</dbReference>
<name>A0A5C1IC94_9SPHI</name>
<dbReference type="GO" id="GO:0005615">
    <property type="term" value="C:extracellular space"/>
    <property type="evidence" value="ECO:0007669"/>
    <property type="project" value="TreeGrafter"/>
</dbReference>
<dbReference type="Pfam" id="PF02469">
    <property type="entry name" value="Fasciclin"/>
    <property type="match status" value="2"/>
</dbReference>
<evidence type="ECO:0000313" key="3">
    <source>
        <dbReference type="EMBL" id="QEM14271.1"/>
    </source>
</evidence>
<dbReference type="EMBL" id="CP043450">
    <property type="protein sequence ID" value="QEM14271.1"/>
    <property type="molecule type" value="Genomic_DNA"/>
</dbReference>
<evidence type="ECO:0000256" key="1">
    <source>
        <dbReference type="SAM" id="SignalP"/>
    </source>
</evidence>
<feature type="domain" description="FAS1" evidence="2">
    <location>
        <begin position="173"/>
        <end position="324"/>
    </location>
</feature>
<evidence type="ECO:0000313" key="4">
    <source>
        <dbReference type="Proteomes" id="UP000251402"/>
    </source>
</evidence>
<dbReference type="InterPro" id="IPR036378">
    <property type="entry name" value="FAS1_dom_sf"/>
</dbReference>
<sequence>MKAYKYMLLLLLAFSMGSCKKDKQEKANQDNNKLSDIIADNFNLSLFNTGLTAVNLREKLAGTGPFTVLTPSDDAFARGGYGSTEAVLSEAPARISSILNYHILNGEYELNKLPFLFNQELRSSNGGKLFVTHWVNGTDTVLTINGARVLSQNVTASNGLIQVIDRMLEPYKYEQITDAIASDKNLSLFYQALQRAGLITSLQSGGPYTVFAPGNAAMISYGLPTLAAINQADPATLKTFLRYHILNDRRFIYDYVLSAGASNKTEQTMQDGNSVGITISSTAGQGGTIYSINLKGSGNTSTVQPTKQDVLTGNGVLHTLNGALKITQ</sequence>
<dbReference type="PROSITE" id="PS50213">
    <property type="entry name" value="FAS1"/>
    <property type="match status" value="2"/>
</dbReference>
<proteinExistence type="predicted"/>
<gene>
    <name evidence="3" type="ORF">DEO27_031065</name>
</gene>
<dbReference type="PANTHER" id="PTHR10900">
    <property type="entry name" value="PERIOSTIN-RELATED"/>
    <property type="match status" value="1"/>
</dbReference>
<dbReference type="PROSITE" id="PS51257">
    <property type="entry name" value="PROKAR_LIPOPROTEIN"/>
    <property type="match status" value="1"/>
</dbReference>